<organism evidence="7 8">
    <name type="scientific">Christiangramia fulva</name>
    <dbReference type="NCBI Taxonomy" id="2126553"/>
    <lineage>
        <taxon>Bacteria</taxon>
        <taxon>Pseudomonadati</taxon>
        <taxon>Bacteroidota</taxon>
        <taxon>Flavobacteriia</taxon>
        <taxon>Flavobacteriales</taxon>
        <taxon>Flavobacteriaceae</taxon>
        <taxon>Christiangramia</taxon>
    </lineage>
</organism>
<dbReference type="GO" id="GO:0006352">
    <property type="term" value="P:DNA-templated transcription initiation"/>
    <property type="evidence" value="ECO:0007669"/>
    <property type="project" value="InterPro"/>
</dbReference>
<dbReference type="Pfam" id="PF08281">
    <property type="entry name" value="Sigma70_r4_2"/>
    <property type="match status" value="1"/>
</dbReference>
<evidence type="ECO:0000313" key="7">
    <source>
        <dbReference type="EMBL" id="AVR43945.1"/>
    </source>
</evidence>
<dbReference type="OrthoDB" id="1027298at2"/>
<dbReference type="GO" id="GO:0003677">
    <property type="term" value="F:DNA binding"/>
    <property type="evidence" value="ECO:0007669"/>
    <property type="project" value="InterPro"/>
</dbReference>
<dbReference type="InterPro" id="IPR007627">
    <property type="entry name" value="RNA_pol_sigma70_r2"/>
</dbReference>
<dbReference type="Pfam" id="PF04542">
    <property type="entry name" value="Sigma70_r2"/>
    <property type="match status" value="1"/>
</dbReference>
<evidence type="ECO:0000313" key="8">
    <source>
        <dbReference type="Proteomes" id="UP000241507"/>
    </source>
</evidence>
<evidence type="ECO:0000259" key="6">
    <source>
        <dbReference type="Pfam" id="PF08281"/>
    </source>
</evidence>
<comment type="similarity">
    <text evidence="1">Belongs to the sigma-70 factor family. ECF subfamily.</text>
</comment>
<dbReference type="AlphaFoldDB" id="A0A2R3Z117"/>
<dbReference type="Gene3D" id="1.10.1740.10">
    <property type="match status" value="1"/>
</dbReference>
<dbReference type="CDD" id="cd06171">
    <property type="entry name" value="Sigma70_r4"/>
    <property type="match status" value="1"/>
</dbReference>
<evidence type="ECO:0000256" key="2">
    <source>
        <dbReference type="ARBA" id="ARBA00023015"/>
    </source>
</evidence>
<keyword evidence="2" id="KW-0805">Transcription regulation</keyword>
<evidence type="ECO:0000256" key="1">
    <source>
        <dbReference type="ARBA" id="ARBA00010641"/>
    </source>
</evidence>
<proteinExistence type="inferred from homology"/>
<sequence>MIDVKPFEKTTDFELIPQILAGDQALYEVIIRRYNPYLFKIGKSYGLNQEDTEDMMQESFISAYFNLDKFENRSSFKTWIVKIMLNHCYHKVKKFSYSKEYASDDIERNNGTPMFTGKTLNTGKTVMNNELKKIIEAAILKIDEDYRMVFTLRELNGLSTRETSEALDISESNVKIRLKRAKAMLRSEIYKSYSPEEIFEFNLIYCDRIVKNVMHFIGSKDQDKKGFSGFNQIRNWFFQLFGQTRV</sequence>
<dbReference type="SUPFAM" id="SSF88946">
    <property type="entry name" value="Sigma2 domain of RNA polymerase sigma factors"/>
    <property type="match status" value="1"/>
</dbReference>
<evidence type="ECO:0000256" key="4">
    <source>
        <dbReference type="ARBA" id="ARBA00023163"/>
    </source>
</evidence>
<gene>
    <name evidence="7" type="ORF">C7S20_00940</name>
</gene>
<evidence type="ECO:0000256" key="3">
    <source>
        <dbReference type="ARBA" id="ARBA00023082"/>
    </source>
</evidence>
<dbReference type="InterPro" id="IPR036388">
    <property type="entry name" value="WH-like_DNA-bd_sf"/>
</dbReference>
<keyword evidence="3" id="KW-0731">Sigma factor</keyword>
<dbReference type="SUPFAM" id="SSF88659">
    <property type="entry name" value="Sigma3 and sigma4 domains of RNA polymerase sigma factors"/>
    <property type="match status" value="1"/>
</dbReference>
<dbReference type="PANTHER" id="PTHR43133:SF51">
    <property type="entry name" value="RNA POLYMERASE SIGMA FACTOR"/>
    <property type="match status" value="1"/>
</dbReference>
<protein>
    <submittedName>
        <fullName evidence="7">RNA polymerase subunit sigma-24</fullName>
    </submittedName>
</protein>
<dbReference type="RefSeq" id="WP_107010730.1">
    <property type="nucleotide sequence ID" value="NZ_CP028136.1"/>
</dbReference>
<keyword evidence="8" id="KW-1185">Reference proteome</keyword>
<dbReference type="InterPro" id="IPR013324">
    <property type="entry name" value="RNA_pol_sigma_r3/r4-like"/>
</dbReference>
<keyword evidence="4" id="KW-0804">Transcription</keyword>
<feature type="domain" description="RNA polymerase sigma factor 70 region 4 type 2" evidence="6">
    <location>
        <begin position="134"/>
        <end position="185"/>
    </location>
</feature>
<name>A0A2R3Z117_9FLAO</name>
<feature type="domain" description="RNA polymerase sigma-70 region 2" evidence="5">
    <location>
        <begin position="30"/>
        <end position="94"/>
    </location>
</feature>
<dbReference type="KEGG" id="grs:C7S20_00940"/>
<accession>A0A2R3Z117</accession>
<dbReference type="InterPro" id="IPR013325">
    <property type="entry name" value="RNA_pol_sigma_r2"/>
</dbReference>
<dbReference type="InterPro" id="IPR014284">
    <property type="entry name" value="RNA_pol_sigma-70_dom"/>
</dbReference>
<reference evidence="8" key="1">
    <citation type="submission" date="2018-03" db="EMBL/GenBank/DDBJ databases">
        <title>Gramella fulva sp. nov., isolated from a dry surface of tidal flat.</title>
        <authorList>
            <person name="Hwang S.H."/>
            <person name="Hwang W.M."/>
            <person name="Kang K."/>
            <person name="Ahn T.-Y."/>
        </authorList>
    </citation>
    <scope>NUCLEOTIDE SEQUENCE [LARGE SCALE GENOMIC DNA]</scope>
    <source>
        <strain evidence="8">SH35</strain>
    </source>
</reference>
<evidence type="ECO:0000259" key="5">
    <source>
        <dbReference type="Pfam" id="PF04542"/>
    </source>
</evidence>
<dbReference type="PANTHER" id="PTHR43133">
    <property type="entry name" value="RNA POLYMERASE ECF-TYPE SIGMA FACTO"/>
    <property type="match status" value="1"/>
</dbReference>
<dbReference type="NCBIfam" id="TIGR02937">
    <property type="entry name" value="sigma70-ECF"/>
    <property type="match status" value="1"/>
</dbReference>
<dbReference type="Gene3D" id="1.10.10.10">
    <property type="entry name" value="Winged helix-like DNA-binding domain superfamily/Winged helix DNA-binding domain"/>
    <property type="match status" value="1"/>
</dbReference>
<dbReference type="GO" id="GO:0016987">
    <property type="term" value="F:sigma factor activity"/>
    <property type="evidence" value="ECO:0007669"/>
    <property type="project" value="UniProtKB-KW"/>
</dbReference>
<dbReference type="InterPro" id="IPR039425">
    <property type="entry name" value="RNA_pol_sigma-70-like"/>
</dbReference>
<dbReference type="Proteomes" id="UP000241507">
    <property type="component" value="Chromosome"/>
</dbReference>
<dbReference type="EMBL" id="CP028136">
    <property type="protein sequence ID" value="AVR43945.1"/>
    <property type="molecule type" value="Genomic_DNA"/>
</dbReference>
<dbReference type="InterPro" id="IPR013249">
    <property type="entry name" value="RNA_pol_sigma70_r4_t2"/>
</dbReference>